<comment type="caution">
    <text evidence="2">The sequence shown here is derived from an EMBL/GenBank/DDBJ whole genome shotgun (WGS) entry which is preliminary data.</text>
</comment>
<dbReference type="InterPro" id="IPR011033">
    <property type="entry name" value="PRC_barrel-like_sf"/>
</dbReference>
<feature type="compositionally biased region" description="Basic and acidic residues" evidence="1">
    <location>
        <begin position="307"/>
        <end position="329"/>
    </location>
</feature>
<dbReference type="Proteomes" id="UP001262582">
    <property type="component" value="Unassembled WGS sequence"/>
</dbReference>
<evidence type="ECO:0000313" key="2">
    <source>
        <dbReference type="EMBL" id="MDT0676258.1"/>
    </source>
</evidence>
<sequence>METRNKHLYHFSELSDYKISKHDPDVRGWSVKDRDNRVIGKVDNLLVNKELDRVVYLDVEVDNTIIEANHDPYGSPSNENVHEFINEEGENHIIIPIGMVGFDRDQKFVFTDTVDYQTFAETKRYRSGTNVERHYENNVLKSYKRSSPDEGRKRTHGTSKEAGELVDDGKHSGTSLNSLSDEEIKRREIEEREHPRHRGTEDSPGTGAINSSRHADTSYDKEFQSKREKQHLTSESEDDQARKKKESGSDERGNTSFNRDFDSRQSSGKPQDEYISDQSFSKEKGDVSKKEADKRITDEEEERRKKREEDPFYDREEFRNRNYKGKRDL</sequence>
<feature type="compositionally biased region" description="Basic and acidic residues" evidence="1">
    <location>
        <begin position="146"/>
        <end position="171"/>
    </location>
</feature>
<organism evidence="2 3">
    <name type="scientific">Autumnicola musiva</name>
    <dbReference type="NCBI Taxonomy" id="3075589"/>
    <lineage>
        <taxon>Bacteria</taxon>
        <taxon>Pseudomonadati</taxon>
        <taxon>Bacteroidota</taxon>
        <taxon>Flavobacteriia</taxon>
        <taxon>Flavobacteriales</taxon>
        <taxon>Flavobacteriaceae</taxon>
        <taxon>Autumnicola</taxon>
    </lineage>
</organism>
<feature type="region of interest" description="Disordered" evidence="1">
    <location>
        <begin position="136"/>
        <end position="329"/>
    </location>
</feature>
<dbReference type="EMBL" id="JAVRHK010000003">
    <property type="protein sequence ID" value="MDT0676258.1"/>
    <property type="molecule type" value="Genomic_DNA"/>
</dbReference>
<feature type="compositionally biased region" description="Basic and acidic residues" evidence="1">
    <location>
        <begin position="246"/>
        <end position="263"/>
    </location>
</feature>
<feature type="compositionally biased region" description="Basic and acidic residues" evidence="1">
    <location>
        <begin position="213"/>
        <end position="234"/>
    </location>
</feature>
<accession>A0ABU3D3Z7</accession>
<dbReference type="SUPFAM" id="SSF50346">
    <property type="entry name" value="PRC-barrel domain"/>
    <property type="match status" value="1"/>
</dbReference>
<keyword evidence="3" id="KW-1185">Reference proteome</keyword>
<evidence type="ECO:0000256" key="1">
    <source>
        <dbReference type="SAM" id="MobiDB-lite"/>
    </source>
</evidence>
<feature type="compositionally biased region" description="Basic and acidic residues" evidence="1">
    <location>
        <begin position="182"/>
        <end position="201"/>
    </location>
</feature>
<proteinExistence type="predicted"/>
<dbReference type="InterPro" id="IPR014747">
    <property type="entry name" value="Bac_photo_RC_H_C"/>
</dbReference>
<name>A0ABU3D3Z7_9FLAO</name>
<evidence type="ECO:0000313" key="3">
    <source>
        <dbReference type="Proteomes" id="UP001262582"/>
    </source>
</evidence>
<dbReference type="Gene3D" id="3.90.50.10">
    <property type="entry name" value="Photosynthetic Reaction Center, subunit H, domain 2"/>
    <property type="match status" value="1"/>
</dbReference>
<dbReference type="RefSeq" id="WP_311502594.1">
    <property type="nucleotide sequence ID" value="NZ_JAVRHK010000003.1"/>
</dbReference>
<gene>
    <name evidence="2" type="ORF">RM539_06650</name>
</gene>
<feature type="compositionally biased region" description="Basic and acidic residues" evidence="1">
    <location>
        <begin position="280"/>
        <end position="297"/>
    </location>
</feature>
<reference evidence="2 3" key="1">
    <citation type="submission" date="2023-09" db="EMBL/GenBank/DDBJ databases">
        <authorList>
            <person name="Rey-Velasco X."/>
        </authorList>
    </citation>
    <scope>NUCLEOTIDE SEQUENCE [LARGE SCALE GENOMIC DNA]</scope>
    <source>
        <strain evidence="2 3">F117</strain>
    </source>
</reference>
<protein>
    <recommendedName>
        <fullName evidence="4">PRC-barrel domain-containing protein</fullName>
    </recommendedName>
</protein>
<evidence type="ECO:0008006" key="4">
    <source>
        <dbReference type="Google" id="ProtNLM"/>
    </source>
</evidence>